<keyword evidence="10" id="KW-1133">Transmembrane helix</keyword>
<keyword evidence="4 9" id="KW-0349">Heme</keyword>
<proteinExistence type="inferred from homology"/>
<organism evidence="11 12">
    <name type="scientific">Serendipita indica (strain DSM 11827)</name>
    <name type="common">Root endophyte fungus</name>
    <name type="synonym">Piriformospora indica</name>
    <dbReference type="NCBI Taxonomy" id="1109443"/>
    <lineage>
        <taxon>Eukaryota</taxon>
        <taxon>Fungi</taxon>
        <taxon>Dikarya</taxon>
        <taxon>Basidiomycota</taxon>
        <taxon>Agaricomycotina</taxon>
        <taxon>Agaricomycetes</taxon>
        <taxon>Sebacinales</taxon>
        <taxon>Serendipitaceae</taxon>
        <taxon>Serendipita</taxon>
    </lineage>
</organism>
<keyword evidence="8" id="KW-0503">Monooxygenase</keyword>
<accession>G4T6L4</accession>
<dbReference type="OrthoDB" id="2789670at2759"/>
<comment type="cofactor">
    <cofactor evidence="1 9">
        <name>heme</name>
        <dbReference type="ChEBI" id="CHEBI:30413"/>
    </cofactor>
</comment>
<dbReference type="GO" id="GO:0016020">
    <property type="term" value="C:membrane"/>
    <property type="evidence" value="ECO:0007669"/>
    <property type="project" value="UniProtKB-SubCell"/>
</dbReference>
<evidence type="ECO:0000256" key="8">
    <source>
        <dbReference type="ARBA" id="ARBA00023033"/>
    </source>
</evidence>
<dbReference type="GO" id="GO:0016705">
    <property type="term" value="F:oxidoreductase activity, acting on paired donors, with incorporation or reduction of molecular oxygen"/>
    <property type="evidence" value="ECO:0007669"/>
    <property type="project" value="InterPro"/>
</dbReference>
<dbReference type="PROSITE" id="PS00086">
    <property type="entry name" value="CYTOCHROME_P450"/>
    <property type="match status" value="1"/>
</dbReference>
<evidence type="ECO:0000256" key="2">
    <source>
        <dbReference type="ARBA" id="ARBA00005179"/>
    </source>
</evidence>
<comment type="similarity">
    <text evidence="3">Belongs to the cytochrome P450 family.</text>
</comment>
<evidence type="ECO:0000256" key="5">
    <source>
        <dbReference type="ARBA" id="ARBA00022723"/>
    </source>
</evidence>
<dbReference type="HOGENOM" id="CLU_315697_0_0_1"/>
<keyword evidence="7 9" id="KW-0408">Iron</keyword>
<dbReference type="SUPFAM" id="SSF48264">
    <property type="entry name" value="Cytochrome P450"/>
    <property type="match status" value="2"/>
</dbReference>
<gene>
    <name evidence="11" type="ORF">PIIN_00720</name>
</gene>
<dbReference type="PRINTS" id="PR00385">
    <property type="entry name" value="P450"/>
</dbReference>
<feature type="binding site" description="axial binding residue" evidence="9">
    <location>
        <position position="858"/>
    </location>
    <ligand>
        <name>heme</name>
        <dbReference type="ChEBI" id="CHEBI:30413"/>
    </ligand>
    <ligandPart>
        <name>Fe</name>
        <dbReference type="ChEBI" id="CHEBI:18248"/>
    </ligandPart>
</feature>
<evidence type="ECO:0000256" key="3">
    <source>
        <dbReference type="ARBA" id="ARBA00010617"/>
    </source>
</evidence>
<reference evidence="11 12" key="1">
    <citation type="journal article" date="2011" name="PLoS Pathog.">
        <title>Endophytic Life Strategies Decoded by Genome and Transcriptome Analyses of the Mutualistic Root Symbiont Piriformospora indica.</title>
        <authorList>
            <person name="Zuccaro A."/>
            <person name="Lahrmann U."/>
            <person name="Guldener U."/>
            <person name="Langen G."/>
            <person name="Pfiffi S."/>
            <person name="Biedenkopf D."/>
            <person name="Wong P."/>
            <person name="Samans B."/>
            <person name="Grimm C."/>
            <person name="Basiewicz M."/>
            <person name="Murat C."/>
            <person name="Martin F."/>
            <person name="Kogel K.H."/>
        </authorList>
    </citation>
    <scope>NUCLEOTIDE SEQUENCE [LARGE SCALE GENOMIC DNA]</scope>
    <source>
        <strain evidence="11 12">DSM 11827</strain>
    </source>
</reference>
<evidence type="ECO:0000256" key="1">
    <source>
        <dbReference type="ARBA" id="ARBA00001971"/>
    </source>
</evidence>
<evidence type="ECO:0000256" key="10">
    <source>
        <dbReference type="SAM" id="Phobius"/>
    </source>
</evidence>
<keyword evidence="12" id="KW-1185">Reference proteome</keyword>
<dbReference type="GO" id="GO:0005506">
    <property type="term" value="F:iron ion binding"/>
    <property type="evidence" value="ECO:0007669"/>
    <property type="project" value="InterPro"/>
</dbReference>
<dbReference type="AlphaFoldDB" id="G4T6L4"/>
<evidence type="ECO:0000256" key="9">
    <source>
        <dbReference type="PIRSR" id="PIRSR602401-1"/>
    </source>
</evidence>
<dbReference type="PANTHER" id="PTHR46300">
    <property type="entry name" value="P450, PUTATIVE (EUROFUNG)-RELATED-RELATED"/>
    <property type="match status" value="1"/>
</dbReference>
<keyword evidence="10" id="KW-0812">Transmembrane</keyword>
<dbReference type="PANTHER" id="PTHR46300:SF7">
    <property type="entry name" value="P450, PUTATIVE (EUROFUNG)-RELATED"/>
    <property type="match status" value="1"/>
</dbReference>
<name>G4T6L4_SERID</name>
<dbReference type="EMBL" id="CAFZ01000007">
    <property type="protein sequence ID" value="CCA66880.1"/>
    <property type="molecule type" value="Genomic_DNA"/>
</dbReference>
<dbReference type="InterPro" id="IPR050364">
    <property type="entry name" value="Cytochrome_P450_fung"/>
</dbReference>
<dbReference type="Gene3D" id="1.10.630.10">
    <property type="entry name" value="Cytochrome P450"/>
    <property type="match status" value="3"/>
</dbReference>
<evidence type="ECO:0000256" key="6">
    <source>
        <dbReference type="ARBA" id="ARBA00023002"/>
    </source>
</evidence>
<evidence type="ECO:0000313" key="12">
    <source>
        <dbReference type="Proteomes" id="UP000007148"/>
    </source>
</evidence>
<keyword evidence="10" id="KW-0472">Membrane</keyword>
<dbReference type="eggNOG" id="KOG0156">
    <property type="taxonomic scope" value="Eukaryota"/>
</dbReference>
<sequence length="925" mass="104205">MDAERLKTVAIALGALSLPALYMLLKPKVSIPGPRGLPFIGNMLDFPTTEPWFVWEKWRKQYGPIVCLEIFEVKIIMLNEPRLITEMLDKTPASSGRSTFYVLGELAIAGITIKMTYGIDIADKNDPIMADAQVAVDQFNENTKPGSQLVEFFPFRKPSLCLLEHGLPVAVKYVPGMRYKRMVPQWKKEINKVLETPSSVVVGELRKGIVKQTVAHELLQEPNMSRERLREVQWTLASIYFGGIDTVVPFITAVLAMALYPEVQKKARDEIERVLGEDQLPTAKDRKSLPYIDAFIKEVMRWHPIIPTGGPRRLTEDIIFEGYVLPKETIVISNLWICPGRDLADLEIWYAVATIFATLHIELAPGERKAAAFLSETLSGPEKFSFTITPVSPTIERVLRYLVADHFSMDAEQLKTVAIALGALSLPALYMLLKPKASIPGPPGLPLIGNALDFPMVEPWLVWEKWRKQYGPIVCLEIFKVKIVMLNEPRLITEMLDKTPASSGRAIFYVLGELVGWENSTAGLQPGPRHREARRAFHETIGKQVLHRYSELIERKIRKLAVNLLESQGEKALVPEYIKHAIAGITVKVTYGIDIADKNDPIMADAQITINHFNENTKPGSQMVEFFPFRKPSLCLLEHGLPVVVKYVPGMRYKRMVPQWRKEVNKVLEAPANIVMDELRQGIVKQTVAHELLQEPNMSPERLSDIQWMLASIYFGGIDTTANSINSAVLAMALYPEVQKKARDEIERVLGKDQLPTAKDRKSLPYIDAFIKEVTRWHPIVANGGPRRLTEDTILEGYVLPKETIVLSNLWGICHDDRFFSSPHEFLPERFLESDDPNAPTALYEPWNIVFGAGRRVCPGRDLADLEIWYAVATIFATLHIELAPGEHKTAAFLSGTISGPEEFSFVITPLSPTIERVLRYSIGD</sequence>
<comment type="caution">
    <text evidence="11">The sequence shown here is derived from an EMBL/GenBank/DDBJ whole genome shotgun (WGS) entry which is preliminary data.</text>
</comment>
<evidence type="ECO:0000313" key="11">
    <source>
        <dbReference type="EMBL" id="CCA66880.1"/>
    </source>
</evidence>
<evidence type="ECO:0000256" key="7">
    <source>
        <dbReference type="ARBA" id="ARBA00023004"/>
    </source>
</evidence>
<dbReference type="InterPro" id="IPR036396">
    <property type="entry name" value="Cyt_P450_sf"/>
</dbReference>
<feature type="transmembrane region" description="Helical" evidence="10">
    <location>
        <begin position="234"/>
        <end position="260"/>
    </location>
</feature>
<dbReference type="OMA" id="NEEWRTI"/>
<dbReference type="GO" id="GO:0004497">
    <property type="term" value="F:monooxygenase activity"/>
    <property type="evidence" value="ECO:0007669"/>
    <property type="project" value="UniProtKB-KW"/>
</dbReference>
<dbReference type="InterPro" id="IPR001128">
    <property type="entry name" value="Cyt_P450"/>
</dbReference>
<dbReference type="Proteomes" id="UP000007148">
    <property type="component" value="Unassembled WGS sequence"/>
</dbReference>
<dbReference type="Pfam" id="PF00067">
    <property type="entry name" value="p450"/>
    <property type="match status" value="2"/>
</dbReference>
<protein>
    <submittedName>
        <fullName evidence="11">Related to O-methylsterigmatocystin oxidoreductase</fullName>
    </submittedName>
</protein>
<dbReference type="InterPro" id="IPR017972">
    <property type="entry name" value="Cyt_P450_CS"/>
</dbReference>
<keyword evidence="6" id="KW-0560">Oxidoreductase</keyword>
<evidence type="ECO:0000256" key="4">
    <source>
        <dbReference type="ARBA" id="ARBA00022617"/>
    </source>
</evidence>
<keyword evidence="5 9" id="KW-0479">Metal-binding</keyword>
<comment type="pathway">
    <text evidence="2">Secondary metabolite biosynthesis.</text>
</comment>
<dbReference type="STRING" id="1109443.G4T6L4"/>
<dbReference type="InterPro" id="IPR002401">
    <property type="entry name" value="Cyt_P450_E_grp-I"/>
</dbReference>
<dbReference type="InParanoid" id="G4T6L4"/>
<dbReference type="GO" id="GO:0020037">
    <property type="term" value="F:heme binding"/>
    <property type="evidence" value="ECO:0007669"/>
    <property type="project" value="InterPro"/>
</dbReference>
<dbReference type="PRINTS" id="PR00463">
    <property type="entry name" value="EP450I"/>
</dbReference>